<evidence type="ECO:0000256" key="2">
    <source>
        <dbReference type="SAM" id="Phobius"/>
    </source>
</evidence>
<feature type="transmembrane region" description="Helical" evidence="2">
    <location>
        <begin position="7"/>
        <end position="28"/>
    </location>
</feature>
<dbReference type="EMBL" id="CP011213">
    <property type="protein sequence ID" value="AKM82666.1"/>
    <property type="molecule type" value="Genomic_DNA"/>
</dbReference>
<accession>A0A0G4B3X5</accession>
<dbReference type="Pfam" id="PF00188">
    <property type="entry name" value="CAP"/>
    <property type="match status" value="1"/>
</dbReference>
<keyword evidence="2" id="KW-0812">Transmembrane</keyword>
<feature type="coiled-coil region" evidence="1">
    <location>
        <begin position="267"/>
        <end position="294"/>
    </location>
</feature>
<dbReference type="CDD" id="cd05379">
    <property type="entry name" value="CAP_bacterial"/>
    <property type="match status" value="1"/>
</dbReference>
<dbReference type="Gene3D" id="3.40.33.10">
    <property type="entry name" value="CAP"/>
    <property type="match status" value="1"/>
</dbReference>
<name>A0A0G4B3X5_9BACT</name>
<dbReference type="STRING" id="1618337.UT28_C0001G0889"/>
<dbReference type="KEGG" id="bbgw:UT28_C0001G0889"/>
<keyword evidence="1" id="KW-0175">Coiled coil</keyword>
<dbReference type="PANTHER" id="PTHR31157">
    <property type="entry name" value="SCP DOMAIN-CONTAINING PROTEIN"/>
    <property type="match status" value="1"/>
</dbReference>
<evidence type="ECO:0000256" key="1">
    <source>
        <dbReference type="SAM" id="Coils"/>
    </source>
</evidence>
<dbReference type="AlphaFoldDB" id="A0A0G4B3X5"/>
<organism evidence="4 5">
    <name type="scientific">Berkelbacteria bacterium GW2011_GWE1_39_12</name>
    <dbReference type="NCBI Taxonomy" id="1618337"/>
    <lineage>
        <taxon>Bacteria</taxon>
        <taxon>Candidatus Berkelbacteria</taxon>
    </lineage>
</organism>
<evidence type="ECO:0000313" key="4">
    <source>
        <dbReference type="EMBL" id="AKM82666.1"/>
    </source>
</evidence>
<keyword evidence="2" id="KW-0472">Membrane</keyword>
<reference evidence="4 5" key="1">
    <citation type="journal article" date="2015" name="Nature">
        <title>rRNA introns, odd ribosomes, and small enigmatic genomes across a large radiation of phyla.</title>
        <authorList>
            <person name="Brown C.T."/>
            <person name="Hug L.A."/>
            <person name="Thomas B.C."/>
            <person name="Sharon I."/>
            <person name="Castelle C.J."/>
            <person name="Singh A."/>
            <person name="Wilkins M.J."/>
            <person name="Williams K.H."/>
            <person name="Banfield J.F."/>
        </authorList>
    </citation>
    <scope>NUCLEOTIDE SEQUENCE [LARGE SCALE GENOMIC DNA]</scope>
</reference>
<gene>
    <name evidence="4" type="ORF">UT28_C0001G0889</name>
</gene>
<dbReference type="Proteomes" id="UP000035648">
    <property type="component" value="Chromosome"/>
</dbReference>
<sequence>MELNKKILLTILIVIILGGFCTASYFVYKKYFSKTSTSKITTGLPGQLFGPKTTEKAKTLDPIKVLDWTNKYRADENLLALKTNTVLVTAAQKKTDDMFTNQYFEHVSPTGVSPSDLVSATGYNYKTTGENLALGDFKDEKDLVDAWMASPGHRANILNNEYTEIGIYTGLDTFENRGKTWLAVQEFGKPLPNCKSPNSNILQDINDKKNIYESLASQINALYAEASNMNAQANDKIKQGNEIYTQTEDKTQAQPYWDEGTTLRETADADTAKAKDLQAQADSLSKEIQTESDTYNTQVDKYNTCIKQ</sequence>
<keyword evidence="2" id="KW-1133">Transmembrane helix</keyword>
<dbReference type="InterPro" id="IPR014044">
    <property type="entry name" value="CAP_dom"/>
</dbReference>
<evidence type="ECO:0000313" key="5">
    <source>
        <dbReference type="Proteomes" id="UP000035648"/>
    </source>
</evidence>
<feature type="domain" description="SCP" evidence="3">
    <location>
        <begin position="67"/>
        <end position="169"/>
    </location>
</feature>
<dbReference type="InterPro" id="IPR035940">
    <property type="entry name" value="CAP_sf"/>
</dbReference>
<evidence type="ECO:0000259" key="3">
    <source>
        <dbReference type="Pfam" id="PF00188"/>
    </source>
</evidence>
<protein>
    <recommendedName>
        <fullName evidence="3">SCP domain-containing protein</fullName>
    </recommendedName>
</protein>
<dbReference type="PANTHER" id="PTHR31157:SF1">
    <property type="entry name" value="SCP DOMAIN-CONTAINING PROTEIN"/>
    <property type="match status" value="1"/>
</dbReference>
<dbReference type="SUPFAM" id="SSF55797">
    <property type="entry name" value="PR-1-like"/>
    <property type="match status" value="1"/>
</dbReference>
<proteinExistence type="predicted"/>